<feature type="region of interest" description="Disordered" evidence="1">
    <location>
        <begin position="45"/>
        <end position="82"/>
    </location>
</feature>
<evidence type="ECO:0000313" key="3">
    <source>
        <dbReference type="Proteomes" id="UP000030671"/>
    </source>
</evidence>
<evidence type="ECO:0000313" key="2">
    <source>
        <dbReference type="EMBL" id="ETW81235.1"/>
    </source>
</evidence>
<evidence type="ECO:0000256" key="1">
    <source>
        <dbReference type="SAM" id="MobiDB-lite"/>
    </source>
</evidence>
<name>W4K7C5_HETIT</name>
<dbReference type="Proteomes" id="UP000030671">
    <property type="component" value="Unassembled WGS sequence"/>
</dbReference>
<keyword evidence="3" id="KW-1185">Reference proteome</keyword>
<dbReference type="InParanoid" id="W4K7C5"/>
<dbReference type="EMBL" id="KI925459">
    <property type="protein sequence ID" value="ETW81235.1"/>
    <property type="molecule type" value="Genomic_DNA"/>
</dbReference>
<feature type="compositionally biased region" description="Basic and acidic residues" evidence="1">
    <location>
        <begin position="67"/>
        <end position="82"/>
    </location>
</feature>
<dbReference type="GeneID" id="20673517"/>
<accession>W4K7C5</accession>
<proteinExistence type="predicted"/>
<dbReference type="AlphaFoldDB" id="W4K7C5"/>
<protein>
    <submittedName>
        <fullName evidence="2">Uncharacterized protein</fullName>
    </submittedName>
</protein>
<dbReference type="KEGG" id="hir:HETIRDRAFT_418894"/>
<organism evidence="2 3">
    <name type="scientific">Heterobasidion irregulare (strain TC 32-1)</name>
    <dbReference type="NCBI Taxonomy" id="747525"/>
    <lineage>
        <taxon>Eukaryota</taxon>
        <taxon>Fungi</taxon>
        <taxon>Dikarya</taxon>
        <taxon>Basidiomycota</taxon>
        <taxon>Agaricomycotina</taxon>
        <taxon>Agaricomycetes</taxon>
        <taxon>Russulales</taxon>
        <taxon>Bondarzewiaceae</taxon>
        <taxon>Heterobasidion</taxon>
        <taxon>Heterobasidion annosum species complex</taxon>
    </lineage>
</organism>
<reference evidence="2 3" key="1">
    <citation type="journal article" date="2012" name="New Phytol.">
        <title>Insight into trade-off between wood decay and parasitism from the genome of a fungal forest pathogen.</title>
        <authorList>
            <person name="Olson A."/>
            <person name="Aerts A."/>
            <person name="Asiegbu F."/>
            <person name="Belbahri L."/>
            <person name="Bouzid O."/>
            <person name="Broberg A."/>
            <person name="Canback B."/>
            <person name="Coutinho P.M."/>
            <person name="Cullen D."/>
            <person name="Dalman K."/>
            <person name="Deflorio G."/>
            <person name="van Diepen L.T."/>
            <person name="Dunand C."/>
            <person name="Duplessis S."/>
            <person name="Durling M."/>
            <person name="Gonthier P."/>
            <person name="Grimwood J."/>
            <person name="Fossdal C.G."/>
            <person name="Hansson D."/>
            <person name="Henrissat B."/>
            <person name="Hietala A."/>
            <person name="Himmelstrand K."/>
            <person name="Hoffmeister D."/>
            <person name="Hogberg N."/>
            <person name="James T.Y."/>
            <person name="Karlsson M."/>
            <person name="Kohler A."/>
            <person name="Kues U."/>
            <person name="Lee Y.H."/>
            <person name="Lin Y.C."/>
            <person name="Lind M."/>
            <person name="Lindquist E."/>
            <person name="Lombard V."/>
            <person name="Lucas S."/>
            <person name="Lunden K."/>
            <person name="Morin E."/>
            <person name="Murat C."/>
            <person name="Park J."/>
            <person name="Raffaello T."/>
            <person name="Rouze P."/>
            <person name="Salamov A."/>
            <person name="Schmutz J."/>
            <person name="Solheim H."/>
            <person name="Stahlberg J."/>
            <person name="Velez H."/>
            <person name="de Vries R.P."/>
            <person name="Wiebenga A."/>
            <person name="Woodward S."/>
            <person name="Yakovlev I."/>
            <person name="Garbelotto M."/>
            <person name="Martin F."/>
            <person name="Grigoriev I.V."/>
            <person name="Stenlid J."/>
        </authorList>
    </citation>
    <scope>NUCLEOTIDE SEQUENCE [LARGE SCALE GENOMIC DNA]</scope>
    <source>
        <strain evidence="2 3">TC 32-1</strain>
    </source>
</reference>
<dbReference type="HOGENOM" id="CLU_2558557_0_0_1"/>
<dbReference type="RefSeq" id="XP_009547896.1">
    <property type="nucleotide sequence ID" value="XM_009549601.1"/>
</dbReference>
<sequence>MREEWMEYKELIGKRTQSTKTILAVMKKFHHRCDFGAASSRRHVVGKGEMMNRRRLDVDEEGPSNDDGPRATEHETHKHSAQ</sequence>
<gene>
    <name evidence="2" type="ORF">HETIRDRAFT_418894</name>
</gene>